<protein>
    <submittedName>
        <fullName evidence="2">Uncharacterized protein</fullName>
    </submittedName>
</protein>
<accession>A0ABT6VQE2</accession>
<dbReference type="RefSeq" id="WP_282722655.1">
    <property type="nucleotide sequence ID" value="NZ_JASCQO010000041.1"/>
</dbReference>
<evidence type="ECO:0000313" key="3">
    <source>
        <dbReference type="Proteomes" id="UP001244242"/>
    </source>
</evidence>
<proteinExistence type="predicted"/>
<dbReference type="Proteomes" id="UP001244242">
    <property type="component" value="Unassembled WGS sequence"/>
</dbReference>
<organism evidence="2 3">
    <name type="scientific">Halomonas kalidii</name>
    <dbReference type="NCBI Taxonomy" id="3043293"/>
    <lineage>
        <taxon>Bacteria</taxon>
        <taxon>Pseudomonadati</taxon>
        <taxon>Pseudomonadota</taxon>
        <taxon>Gammaproteobacteria</taxon>
        <taxon>Oceanospirillales</taxon>
        <taxon>Halomonadaceae</taxon>
        <taxon>Halomonas</taxon>
    </lineage>
</organism>
<comment type="caution">
    <text evidence="2">The sequence shown here is derived from an EMBL/GenBank/DDBJ whole genome shotgun (WGS) entry which is preliminary data.</text>
</comment>
<feature type="chain" id="PRO_5047413133" evidence="1">
    <location>
        <begin position="25"/>
        <end position="190"/>
    </location>
</feature>
<evidence type="ECO:0000313" key="2">
    <source>
        <dbReference type="EMBL" id="MDI5935208.1"/>
    </source>
</evidence>
<dbReference type="EMBL" id="JASCQO010000041">
    <property type="protein sequence ID" value="MDI5935208.1"/>
    <property type="molecule type" value="Genomic_DNA"/>
</dbReference>
<gene>
    <name evidence="2" type="ORF">QLQ84_15545</name>
</gene>
<name>A0ABT6VQE2_9GAMM</name>
<keyword evidence="1" id="KW-0732">Signal</keyword>
<sequence>MSSPVTRLLSALLLALGLAAPVQATTFNTGDVEAHGAWHSLTLTLGEERHFRAMEGKSYADSLLSVNVTPGVCDLPWLELRVELDEHQAESRTVNRVPVDLRVDHETIHGGWAEFVTLRGDSGFYVHFFLEEQPLLLEEMRAGETLRLRLMRAEDDPWFMTFDLDGAEAAIARMLRRCAAASPDAKGLDG</sequence>
<reference evidence="2 3" key="1">
    <citation type="submission" date="2023-04" db="EMBL/GenBank/DDBJ databases">
        <title>Halomonas strains isolated from rhizosphere soil.</title>
        <authorList>
            <person name="Xu L."/>
            <person name="Sun J.-Q."/>
        </authorList>
    </citation>
    <scope>NUCLEOTIDE SEQUENCE [LARGE SCALE GENOMIC DNA]</scope>
    <source>
        <strain evidence="2 3">LN1S58</strain>
    </source>
</reference>
<keyword evidence="3" id="KW-1185">Reference proteome</keyword>
<evidence type="ECO:0000256" key="1">
    <source>
        <dbReference type="SAM" id="SignalP"/>
    </source>
</evidence>
<feature type="signal peptide" evidence="1">
    <location>
        <begin position="1"/>
        <end position="24"/>
    </location>
</feature>